<protein>
    <submittedName>
        <fullName evidence="1">Uncharacterized protein</fullName>
    </submittedName>
</protein>
<reference evidence="1 2" key="1">
    <citation type="submission" date="2012-05" db="EMBL/GenBank/DDBJ databases">
        <title>Genome sequence of Yersinia Pestis PY-08.</title>
        <authorList>
            <person name="Santana-Cruz I."/>
            <person name="Sengamalay N."/>
            <person name="McCracken C."/>
            <person name="Daugherty S.C."/>
            <person name="Maroo A."/>
            <person name="Vara P.G."/>
            <person name="Tallon L.J."/>
            <person name="Sadzewicz L."/>
            <person name="Vinetz J.M."/>
            <person name="Cespedes Zambrano M.J."/>
            <person name="Fraser-Liggett C.M."/>
            <person name="Tettelin H."/>
        </authorList>
    </citation>
    <scope>NUCLEOTIDE SEQUENCE [LARGE SCALE GENOMIC DNA]</scope>
    <source>
        <strain evidence="1 2">PY-08</strain>
    </source>
</reference>
<evidence type="ECO:0000313" key="2">
    <source>
        <dbReference type="Proteomes" id="UP000003231"/>
    </source>
</evidence>
<organism evidence="1 2">
    <name type="scientific">Yersinia pestis PY-08</name>
    <dbReference type="NCBI Taxonomy" id="992134"/>
    <lineage>
        <taxon>Bacteria</taxon>
        <taxon>Pseudomonadati</taxon>
        <taxon>Pseudomonadota</taxon>
        <taxon>Gammaproteobacteria</taxon>
        <taxon>Enterobacterales</taxon>
        <taxon>Yersiniaceae</taxon>
        <taxon>Yersinia</taxon>
    </lineage>
</organism>
<evidence type="ECO:0000313" key="1">
    <source>
        <dbReference type="EMBL" id="EIR19335.1"/>
    </source>
</evidence>
<dbReference type="EMBL" id="AKRT01000276">
    <property type="protein sequence ID" value="EIR19335.1"/>
    <property type="molecule type" value="Genomic_DNA"/>
</dbReference>
<proteinExistence type="predicted"/>
<name>A0AB72ZQK4_YERPE</name>
<comment type="caution">
    <text evidence="1">The sequence shown here is derived from an EMBL/GenBank/DDBJ whole genome shotgun (WGS) entry which is preliminary data.</text>
</comment>
<accession>A0AB72ZQK4</accession>
<dbReference type="AlphaFoldDB" id="A0AB72ZQK4"/>
<sequence length="37" mass="4090">MVFAMSLVSFDKGNYDFISDNIRHVATLCNHVKSGGD</sequence>
<dbReference type="Proteomes" id="UP000003231">
    <property type="component" value="Unassembled WGS sequence"/>
</dbReference>
<gene>
    <name evidence="1" type="ORF">YPPY08_2185</name>
</gene>